<feature type="region of interest" description="Disordered" evidence="1">
    <location>
        <begin position="1"/>
        <end position="56"/>
    </location>
</feature>
<evidence type="ECO:0000256" key="1">
    <source>
        <dbReference type="SAM" id="MobiDB-lite"/>
    </source>
</evidence>
<name>A0A9P4J0E1_9PEZI</name>
<accession>A0A9P4J0E1</accession>
<evidence type="ECO:0000313" key="2">
    <source>
        <dbReference type="EMBL" id="KAF2150093.1"/>
    </source>
</evidence>
<keyword evidence="3" id="KW-1185">Reference proteome</keyword>
<dbReference type="Proteomes" id="UP000799439">
    <property type="component" value="Unassembled WGS sequence"/>
</dbReference>
<gene>
    <name evidence="2" type="ORF">K461DRAFT_39693</name>
</gene>
<reference evidence="2" key="1">
    <citation type="journal article" date="2020" name="Stud. Mycol.">
        <title>101 Dothideomycetes genomes: a test case for predicting lifestyles and emergence of pathogens.</title>
        <authorList>
            <person name="Haridas S."/>
            <person name="Albert R."/>
            <person name="Binder M."/>
            <person name="Bloem J."/>
            <person name="Labutti K."/>
            <person name="Salamov A."/>
            <person name="Andreopoulos B."/>
            <person name="Baker S."/>
            <person name="Barry K."/>
            <person name="Bills G."/>
            <person name="Bluhm B."/>
            <person name="Cannon C."/>
            <person name="Castanera R."/>
            <person name="Culley D."/>
            <person name="Daum C."/>
            <person name="Ezra D."/>
            <person name="Gonzalez J."/>
            <person name="Henrissat B."/>
            <person name="Kuo A."/>
            <person name="Liang C."/>
            <person name="Lipzen A."/>
            <person name="Lutzoni F."/>
            <person name="Magnuson J."/>
            <person name="Mondo S."/>
            <person name="Nolan M."/>
            <person name="Ohm R."/>
            <person name="Pangilinan J."/>
            <person name="Park H.-J."/>
            <person name="Ramirez L."/>
            <person name="Alfaro M."/>
            <person name="Sun H."/>
            <person name="Tritt A."/>
            <person name="Yoshinaga Y."/>
            <person name="Zwiers L.-H."/>
            <person name="Turgeon B."/>
            <person name="Goodwin S."/>
            <person name="Spatafora J."/>
            <person name="Crous P."/>
            <person name="Grigoriev I."/>
        </authorList>
    </citation>
    <scope>NUCLEOTIDE SEQUENCE</scope>
    <source>
        <strain evidence="2">CBS 260.36</strain>
    </source>
</reference>
<proteinExistence type="predicted"/>
<sequence length="289" mass="31950">MELLQQNFRISHHHNKHPKSYDSMDFSSSPGYWNPPGSGATPSAGPSNLFSNAGEQQTQLGQPKTIFVGPLEEVRGSQDLQLLDADINQDTPQLGYTHARRCHIGQDSGWTGLLFLFLESLVVSQNHDAFDQTISRLQEFLPVVSNALSYLDAVQSPNAQPVLIQLLMHLSANLGYVTVLQNLEDGINDHVRHECMIHHVRALIACWLGESQPRMPNAYNQQNPTGIDTSMQVGLDASHVGAFQDVLLNMLGFRFEVFYPRTLQGVMTTVFRATNAKLGTPDMALVDAG</sequence>
<comment type="caution">
    <text evidence="2">The sequence shown here is derived from an EMBL/GenBank/DDBJ whole genome shotgun (WGS) entry which is preliminary data.</text>
</comment>
<feature type="compositionally biased region" description="Low complexity" evidence="1">
    <location>
        <begin position="35"/>
        <end position="47"/>
    </location>
</feature>
<evidence type="ECO:0000313" key="3">
    <source>
        <dbReference type="Proteomes" id="UP000799439"/>
    </source>
</evidence>
<dbReference type="EMBL" id="ML996090">
    <property type="protein sequence ID" value="KAF2150093.1"/>
    <property type="molecule type" value="Genomic_DNA"/>
</dbReference>
<organism evidence="2 3">
    <name type="scientific">Myriangium duriaei CBS 260.36</name>
    <dbReference type="NCBI Taxonomy" id="1168546"/>
    <lineage>
        <taxon>Eukaryota</taxon>
        <taxon>Fungi</taxon>
        <taxon>Dikarya</taxon>
        <taxon>Ascomycota</taxon>
        <taxon>Pezizomycotina</taxon>
        <taxon>Dothideomycetes</taxon>
        <taxon>Dothideomycetidae</taxon>
        <taxon>Myriangiales</taxon>
        <taxon>Myriangiaceae</taxon>
        <taxon>Myriangium</taxon>
    </lineage>
</organism>
<protein>
    <submittedName>
        <fullName evidence="2">Uncharacterized protein</fullName>
    </submittedName>
</protein>
<dbReference type="AlphaFoldDB" id="A0A9P4J0E1"/>